<feature type="binding site" evidence="8">
    <location>
        <position position="310"/>
    </location>
    <ligand>
        <name>Zn(2+)</name>
        <dbReference type="ChEBI" id="CHEBI:29105"/>
        <label>2</label>
    </ligand>
</feature>
<organism evidence="9 10">
    <name type="scientific">Butyricicoccus porcorum</name>
    <dbReference type="NCBI Taxonomy" id="1945634"/>
    <lineage>
        <taxon>Bacteria</taxon>
        <taxon>Bacillati</taxon>
        <taxon>Bacillota</taxon>
        <taxon>Clostridia</taxon>
        <taxon>Eubacteriales</taxon>
        <taxon>Butyricicoccaceae</taxon>
        <taxon>Butyricicoccus</taxon>
    </lineage>
</organism>
<dbReference type="EMBL" id="NHOC01000002">
    <property type="protein sequence ID" value="OUM21513.1"/>
    <property type="molecule type" value="Genomic_DNA"/>
</dbReference>
<dbReference type="GO" id="GO:0006508">
    <property type="term" value="P:proteolysis"/>
    <property type="evidence" value="ECO:0007669"/>
    <property type="project" value="UniProtKB-KW"/>
</dbReference>
<proteinExistence type="inferred from homology"/>
<comment type="cofactor">
    <cofactor evidence="8">
        <name>a divalent metal cation</name>
        <dbReference type="ChEBI" id="CHEBI:60240"/>
    </cofactor>
    <text evidence="8">Binds 2 divalent metal cations per subunit.</text>
</comment>
<accession>A0A252F6W4</accession>
<evidence type="ECO:0000256" key="8">
    <source>
        <dbReference type="PIRSR" id="PIRSR001123-2"/>
    </source>
</evidence>
<feature type="active site" description="Proton acceptor" evidence="7">
    <location>
        <position position="203"/>
    </location>
</feature>
<evidence type="ECO:0000256" key="1">
    <source>
        <dbReference type="ARBA" id="ARBA00006272"/>
    </source>
</evidence>
<feature type="binding site" evidence="8">
    <location>
        <position position="171"/>
    </location>
    <ligand>
        <name>Zn(2+)</name>
        <dbReference type="ChEBI" id="CHEBI:29105"/>
        <label>2</label>
    </ligand>
</feature>
<evidence type="ECO:0000313" key="10">
    <source>
        <dbReference type="Proteomes" id="UP000194903"/>
    </source>
</evidence>
<dbReference type="InterPro" id="IPR023367">
    <property type="entry name" value="Peptidase_M42_dom2"/>
</dbReference>
<evidence type="ECO:0000256" key="7">
    <source>
        <dbReference type="PIRSR" id="PIRSR001123-1"/>
    </source>
</evidence>
<dbReference type="PANTHER" id="PTHR32481">
    <property type="entry name" value="AMINOPEPTIDASE"/>
    <property type="match status" value="1"/>
</dbReference>
<keyword evidence="10" id="KW-1185">Reference proteome</keyword>
<dbReference type="OrthoDB" id="9772053at2"/>
<keyword evidence="3" id="KW-0645">Protease</keyword>
<dbReference type="Proteomes" id="UP000194903">
    <property type="component" value="Unassembled WGS sequence"/>
</dbReference>
<evidence type="ECO:0000256" key="3">
    <source>
        <dbReference type="ARBA" id="ARBA00022670"/>
    </source>
</evidence>
<comment type="similarity">
    <text evidence="1 6">Belongs to the peptidase M42 family.</text>
</comment>
<feature type="binding site" evidence="8">
    <location>
        <position position="171"/>
    </location>
    <ligand>
        <name>Zn(2+)</name>
        <dbReference type="ChEBI" id="CHEBI:29105"/>
        <label>1</label>
    </ligand>
</feature>
<comment type="caution">
    <text evidence="9">The sequence shown here is derived from an EMBL/GenBank/DDBJ whole genome shotgun (WGS) entry which is preliminary data.</text>
</comment>
<evidence type="ECO:0000256" key="5">
    <source>
        <dbReference type="ARBA" id="ARBA00022801"/>
    </source>
</evidence>
<dbReference type="GO" id="GO:0046872">
    <property type="term" value="F:metal ion binding"/>
    <property type="evidence" value="ECO:0007669"/>
    <property type="project" value="UniProtKB-UniRule"/>
</dbReference>
<evidence type="ECO:0000313" key="9">
    <source>
        <dbReference type="EMBL" id="OUM21513.1"/>
    </source>
</evidence>
<keyword evidence="2" id="KW-0031">Aminopeptidase</keyword>
<feature type="binding site" evidence="8">
    <location>
        <position position="204"/>
    </location>
    <ligand>
        <name>Zn(2+)</name>
        <dbReference type="ChEBI" id="CHEBI:29105"/>
        <label>2</label>
    </ligand>
</feature>
<evidence type="ECO:0008006" key="11">
    <source>
        <dbReference type="Google" id="ProtNLM"/>
    </source>
</evidence>
<dbReference type="SUPFAM" id="SSF53187">
    <property type="entry name" value="Zn-dependent exopeptidases"/>
    <property type="match status" value="1"/>
</dbReference>
<feature type="binding site" evidence="8">
    <location>
        <position position="63"/>
    </location>
    <ligand>
        <name>Zn(2+)</name>
        <dbReference type="ChEBI" id="CHEBI:29105"/>
        <label>1</label>
    </ligand>
</feature>
<evidence type="ECO:0000256" key="4">
    <source>
        <dbReference type="ARBA" id="ARBA00022723"/>
    </source>
</evidence>
<sequence>MNDMLTRLCSADGVTGFEGNAVAVARELLAPYCDRTEIDRCGSVLGWKRCGKPNAKTVLLDAHLDQIGFMVTDVLEGGFLRFTQVGGIDPRMLLGAEVTILTETPRYGVIACMPPHLLKAGEENNAVPMHEMLIDTGLLDAKAVIPIGTPVVFAQPPYALTEGQMTGKCLDDRAGFAAIVDAMRRLEHVDLSVDVVVCGSVHEETDSLGALTAAYRVRPDYGIAVDVSHAKTPDSGSDEAFAFGGGVLVGMGPNLHRGLTNMLLRTARAEEIPHQIEVMEGNTGTNAWDMQVVRSGIAMGLLSIPLKYMHTPIENIQLSDVEAVSTLIAAFLREFTGEVARV</sequence>
<dbReference type="Pfam" id="PF05343">
    <property type="entry name" value="Peptidase_M42"/>
    <property type="match status" value="1"/>
</dbReference>
<keyword evidence="4 8" id="KW-0479">Metal-binding</keyword>
<protein>
    <recommendedName>
        <fullName evidence="11">Peptidase M42</fullName>
    </recommendedName>
</protein>
<dbReference type="PIRSF" id="PIRSF001123">
    <property type="entry name" value="PepA_GA"/>
    <property type="match status" value="1"/>
</dbReference>
<dbReference type="InterPro" id="IPR008007">
    <property type="entry name" value="Peptidase_M42"/>
</dbReference>
<dbReference type="InterPro" id="IPR051464">
    <property type="entry name" value="Peptidase_M42_aminopept"/>
</dbReference>
<dbReference type="SUPFAM" id="SSF101821">
    <property type="entry name" value="Aminopeptidase/glucanase lid domain"/>
    <property type="match status" value="1"/>
</dbReference>
<gene>
    <name evidence="9" type="ORF">CBW42_02790</name>
</gene>
<name>A0A252F6W4_9FIRM</name>
<evidence type="ECO:0000256" key="6">
    <source>
        <dbReference type="PIRNR" id="PIRNR001123"/>
    </source>
</evidence>
<feature type="binding site" evidence="8">
    <location>
        <position position="226"/>
    </location>
    <ligand>
        <name>Zn(2+)</name>
        <dbReference type="ChEBI" id="CHEBI:29105"/>
        <label>1</label>
    </ligand>
</feature>
<dbReference type="AlphaFoldDB" id="A0A252F6W4"/>
<keyword evidence="5" id="KW-0378">Hydrolase</keyword>
<reference evidence="9 10" key="1">
    <citation type="submission" date="2017-05" db="EMBL/GenBank/DDBJ databases">
        <title>Butyricicoccus porcorum sp. nov. a butyrate-producing bacterium from the swine intestinal tract.</title>
        <authorList>
            <person name="Trachsel J."/>
            <person name="Humphrey S."/>
            <person name="Allen H.K."/>
        </authorList>
    </citation>
    <scope>NUCLEOTIDE SEQUENCE [LARGE SCALE GENOMIC DNA]</scope>
    <source>
        <strain evidence="9">BB10</strain>
    </source>
</reference>
<evidence type="ECO:0000256" key="2">
    <source>
        <dbReference type="ARBA" id="ARBA00022438"/>
    </source>
</evidence>
<dbReference type="GO" id="GO:0004177">
    <property type="term" value="F:aminopeptidase activity"/>
    <property type="evidence" value="ECO:0007669"/>
    <property type="project" value="UniProtKB-UniRule"/>
</dbReference>
<dbReference type="Gene3D" id="2.40.30.40">
    <property type="entry name" value="Peptidase M42, domain 2"/>
    <property type="match status" value="1"/>
</dbReference>
<dbReference type="PANTHER" id="PTHR32481:SF0">
    <property type="entry name" value="AMINOPEPTIDASE YPDE-RELATED"/>
    <property type="match status" value="1"/>
</dbReference>
<dbReference type="Gene3D" id="3.40.630.10">
    <property type="entry name" value="Zn peptidases"/>
    <property type="match status" value="1"/>
</dbReference>